<dbReference type="SUPFAM" id="SSF54637">
    <property type="entry name" value="Thioesterase/thiol ester dehydrase-isomerase"/>
    <property type="match status" value="1"/>
</dbReference>
<dbReference type="Proteomes" id="UP000295431">
    <property type="component" value="Unassembled WGS sequence"/>
</dbReference>
<dbReference type="RefSeq" id="WP_131935845.1">
    <property type="nucleotide sequence ID" value="NZ_SMJW01000001.1"/>
</dbReference>
<dbReference type="InterPro" id="IPR029069">
    <property type="entry name" value="HotDog_dom_sf"/>
</dbReference>
<name>A0A4R4PF42_9ACTN</name>
<dbReference type="OrthoDB" id="7183822at2"/>
<comment type="caution">
    <text evidence="1">The sequence shown here is derived from an EMBL/GenBank/DDBJ whole genome shotgun (WGS) entry which is preliminary data.</text>
</comment>
<organism evidence="1 2">
    <name type="scientific">Actinomadura bangladeshensis</name>
    <dbReference type="NCBI Taxonomy" id="453573"/>
    <lineage>
        <taxon>Bacteria</taxon>
        <taxon>Bacillati</taxon>
        <taxon>Actinomycetota</taxon>
        <taxon>Actinomycetes</taxon>
        <taxon>Streptosporangiales</taxon>
        <taxon>Thermomonosporaceae</taxon>
        <taxon>Actinomadura</taxon>
    </lineage>
</organism>
<accession>A0A4R4PF42</accession>
<dbReference type="Gene3D" id="3.10.129.10">
    <property type="entry name" value="Hotdog Thioesterase"/>
    <property type="match status" value="1"/>
</dbReference>
<evidence type="ECO:0000313" key="1">
    <source>
        <dbReference type="EMBL" id="TDC20436.1"/>
    </source>
</evidence>
<dbReference type="EMBL" id="SMJW01000001">
    <property type="protein sequence ID" value="TDC20436.1"/>
    <property type="molecule type" value="Genomic_DNA"/>
</dbReference>
<proteinExistence type="predicted"/>
<gene>
    <name evidence="1" type="ORF">E1284_00285</name>
</gene>
<keyword evidence="2" id="KW-1185">Reference proteome</keyword>
<dbReference type="AlphaFoldDB" id="A0A4R4PF42"/>
<protein>
    <recommendedName>
        <fullName evidence="3">MaoC-like domain-containing protein</fullName>
    </recommendedName>
</protein>
<sequence length="138" mass="14854">MNGQVPEVGQELGPLTWTPGFDVWNRFAAVNDEFVPIHMDDEAGRAAGYPAAFGMGYLQWSWVHNLLREFAGDLGRIDKVQGSFRAPSLKGVEVTAGGRVTDVSHDPSGRVVCELEIWTRAADGSPLLPGTAVVSFPG</sequence>
<reference evidence="1 2" key="1">
    <citation type="submission" date="2019-03" db="EMBL/GenBank/DDBJ databases">
        <title>Draft genome sequences of novel Actinobacteria.</title>
        <authorList>
            <person name="Sahin N."/>
            <person name="Ay H."/>
            <person name="Saygin H."/>
        </authorList>
    </citation>
    <scope>NUCLEOTIDE SEQUENCE [LARGE SCALE GENOMIC DNA]</scope>
    <source>
        <strain evidence="1 2">DSM 45347</strain>
    </source>
</reference>
<evidence type="ECO:0000313" key="2">
    <source>
        <dbReference type="Proteomes" id="UP000295431"/>
    </source>
</evidence>
<evidence type="ECO:0008006" key="3">
    <source>
        <dbReference type="Google" id="ProtNLM"/>
    </source>
</evidence>